<keyword evidence="1" id="KW-0732">Signal</keyword>
<name>A0A8H6Y3V3_9AGAR</name>
<organism evidence="2 3">
    <name type="scientific">Mycena venus</name>
    <dbReference type="NCBI Taxonomy" id="2733690"/>
    <lineage>
        <taxon>Eukaryota</taxon>
        <taxon>Fungi</taxon>
        <taxon>Dikarya</taxon>
        <taxon>Basidiomycota</taxon>
        <taxon>Agaricomycotina</taxon>
        <taxon>Agaricomycetes</taxon>
        <taxon>Agaricomycetidae</taxon>
        <taxon>Agaricales</taxon>
        <taxon>Marasmiineae</taxon>
        <taxon>Mycenaceae</taxon>
        <taxon>Mycena</taxon>
    </lineage>
</organism>
<protein>
    <recommendedName>
        <fullName evidence="4">Hydrophobin</fullName>
    </recommendedName>
</protein>
<reference evidence="2" key="1">
    <citation type="submission" date="2020-05" db="EMBL/GenBank/DDBJ databases">
        <title>Mycena genomes resolve the evolution of fungal bioluminescence.</title>
        <authorList>
            <person name="Tsai I.J."/>
        </authorList>
    </citation>
    <scope>NUCLEOTIDE SEQUENCE</scope>
    <source>
        <strain evidence="2">CCC161011</strain>
    </source>
</reference>
<feature type="chain" id="PRO_5034688150" description="Hydrophobin" evidence="1">
    <location>
        <begin position="20"/>
        <end position="66"/>
    </location>
</feature>
<sequence>MFYKLSIIFASVLVTLTVAMPNGTPDTQATPASLSLVGLDLSGLNVAVGLTCSPTTDGGENCGIDL</sequence>
<proteinExistence type="predicted"/>
<evidence type="ECO:0000313" key="2">
    <source>
        <dbReference type="EMBL" id="KAF7351944.1"/>
    </source>
</evidence>
<comment type="caution">
    <text evidence="2">The sequence shown here is derived from an EMBL/GenBank/DDBJ whole genome shotgun (WGS) entry which is preliminary data.</text>
</comment>
<evidence type="ECO:0000256" key="1">
    <source>
        <dbReference type="SAM" id="SignalP"/>
    </source>
</evidence>
<dbReference type="OrthoDB" id="4225815at2759"/>
<evidence type="ECO:0000313" key="3">
    <source>
        <dbReference type="Proteomes" id="UP000620124"/>
    </source>
</evidence>
<feature type="signal peptide" evidence="1">
    <location>
        <begin position="1"/>
        <end position="19"/>
    </location>
</feature>
<keyword evidence="3" id="KW-1185">Reference proteome</keyword>
<accession>A0A8H6Y3V3</accession>
<gene>
    <name evidence="2" type="ORF">MVEN_01156400</name>
</gene>
<evidence type="ECO:0008006" key="4">
    <source>
        <dbReference type="Google" id="ProtNLM"/>
    </source>
</evidence>
<dbReference type="EMBL" id="JACAZI010000009">
    <property type="protein sequence ID" value="KAF7351944.1"/>
    <property type="molecule type" value="Genomic_DNA"/>
</dbReference>
<dbReference type="Proteomes" id="UP000620124">
    <property type="component" value="Unassembled WGS sequence"/>
</dbReference>
<dbReference type="AlphaFoldDB" id="A0A8H6Y3V3"/>
<dbReference type="CDD" id="cd23507">
    <property type="entry name" value="hydrophobin_I"/>
    <property type="match status" value="1"/>
</dbReference>